<sequence length="625" mass="67490">MFDPMREPYLKFEEWTLKKVYMSPIKTIDIGNGPLPYFSGATVAEASEFINISGQGGVGTHGIAPADYESQVHLALLNLRKVLLAAGAQVEDIVKLTIYVVNYDPENRKHAKPLQQFLGKHRPAVTLVPVPQLAVPGWLFEVEAVAAKNTSVPSRRLDAKASTPTEQVDVVVIGAGLAGLTAAHEVVRAGYSCVVLEARDRVGGRTHTKAVSGGDANVELGAAWINDTNQSRMIALARRFGLDLIEQNTKGKCTLQDATGDLSNFSYGDLPPFDEPTKQSVAFIRDTVEADCQQINVDDLRNPELDSQTFSAYLLAKGATPAALQTASVWTRAMLGQEPSAISALFFLAYCKAGGGLLQMRSDGKGGGQHLRLKQGTQAFSKALAAELPTGVLRLREPVQSISQARAHCVVVKTAARAYESRKVISAVPQPVLTTITFEPPLPLEKQLLASSYRHGFYKKVMVVFTEPFWIEKGYCGLIQSFTGPAAVIRDTSVPSDNKWVLTCFVAGGAGREWASRPETERKATLLKQISAVYGEPSVEDYLIEMIPSAWEDEQFSGFGCPSAALPPGVLSCVGDALQANVGNVHFAGTETSTVWRGYMEGAVRSGERAGQEVVDGLSHVRARL</sequence>
<dbReference type="SUPFAM" id="SSF51905">
    <property type="entry name" value="FAD/NAD(P)-binding domain"/>
    <property type="match status" value="1"/>
</dbReference>
<evidence type="ECO:0000256" key="3">
    <source>
        <dbReference type="ARBA" id="ARBA00023002"/>
    </source>
</evidence>
<keyword evidence="3 6" id="KW-0560">Oxidoreductase</keyword>
<comment type="catalytic activity">
    <reaction evidence="4">
        <text>a secondary aliphatic amine + O2 + H2O = a primary amine + an aldehyde + H2O2</text>
        <dbReference type="Rhea" id="RHEA:26414"/>
        <dbReference type="ChEBI" id="CHEBI:15377"/>
        <dbReference type="ChEBI" id="CHEBI:15379"/>
        <dbReference type="ChEBI" id="CHEBI:16240"/>
        <dbReference type="ChEBI" id="CHEBI:17478"/>
        <dbReference type="ChEBI" id="CHEBI:58855"/>
        <dbReference type="ChEBI" id="CHEBI:65296"/>
        <dbReference type="EC" id="1.4.3.4"/>
    </reaction>
</comment>
<feature type="domain" description="Amine oxidase" evidence="7">
    <location>
        <begin position="177"/>
        <end position="614"/>
    </location>
</feature>
<evidence type="ECO:0000256" key="4">
    <source>
        <dbReference type="ARBA" id="ARBA00048448"/>
    </source>
</evidence>
<comment type="caution">
    <text evidence="8">The sequence shown here is derived from an EMBL/GenBank/DDBJ whole genome shotgun (WGS) entry which is preliminary data.</text>
</comment>
<keyword evidence="9" id="KW-1185">Reference proteome</keyword>
<evidence type="ECO:0000313" key="9">
    <source>
        <dbReference type="Proteomes" id="UP001138500"/>
    </source>
</evidence>
<feature type="binding site" evidence="5">
    <location>
        <begin position="197"/>
        <end position="198"/>
    </location>
    <ligand>
        <name>FAD</name>
        <dbReference type="ChEBI" id="CHEBI:57692"/>
    </ligand>
</feature>
<dbReference type="CDD" id="cd00448">
    <property type="entry name" value="YjgF_YER057c_UK114_family"/>
    <property type="match status" value="1"/>
</dbReference>
<feature type="binding site" evidence="5">
    <location>
        <position position="505"/>
    </location>
    <ligand>
        <name>substrate</name>
    </ligand>
</feature>
<dbReference type="InterPro" id="IPR006175">
    <property type="entry name" value="YjgF/YER057c/UK114"/>
</dbReference>
<evidence type="ECO:0000256" key="6">
    <source>
        <dbReference type="RuleBase" id="RU362067"/>
    </source>
</evidence>
<dbReference type="Gene3D" id="3.90.660.10">
    <property type="match status" value="1"/>
</dbReference>
<organism evidence="8 9">
    <name type="scientific">Teratosphaeria destructans</name>
    <dbReference type="NCBI Taxonomy" id="418781"/>
    <lineage>
        <taxon>Eukaryota</taxon>
        <taxon>Fungi</taxon>
        <taxon>Dikarya</taxon>
        <taxon>Ascomycota</taxon>
        <taxon>Pezizomycotina</taxon>
        <taxon>Dothideomycetes</taxon>
        <taxon>Dothideomycetidae</taxon>
        <taxon>Mycosphaerellales</taxon>
        <taxon>Teratosphaeriaceae</taxon>
        <taxon>Teratosphaeria</taxon>
    </lineage>
</organism>
<dbReference type="InterPro" id="IPR036188">
    <property type="entry name" value="FAD/NAD-bd_sf"/>
</dbReference>
<dbReference type="Gene3D" id="3.30.1330.40">
    <property type="entry name" value="RutC-like"/>
    <property type="match status" value="1"/>
</dbReference>
<dbReference type="PANTHER" id="PTHR43563:SF14">
    <property type="entry name" value="AMINE OXIDASE"/>
    <property type="match status" value="1"/>
</dbReference>
<evidence type="ECO:0000256" key="1">
    <source>
        <dbReference type="ARBA" id="ARBA00001974"/>
    </source>
</evidence>
<accession>A0A9W7SSR2</accession>
<dbReference type="Gene3D" id="1.10.405.10">
    <property type="entry name" value="Guanine Nucleotide Dissociation Inhibitor, domain 1"/>
    <property type="match status" value="1"/>
</dbReference>
<evidence type="ECO:0000256" key="2">
    <source>
        <dbReference type="ARBA" id="ARBA00005995"/>
    </source>
</evidence>
<keyword evidence="6" id="KW-0285">Flavoprotein</keyword>
<dbReference type="GO" id="GO:0097621">
    <property type="term" value="F:monoamine oxidase activity"/>
    <property type="evidence" value="ECO:0007669"/>
    <property type="project" value="UniProtKB-EC"/>
</dbReference>
<dbReference type="PANTHER" id="PTHR43563">
    <property type="entry name" value="AMINE OXIDASE"/>
    <property type="match status" value="1"/>
</dbReference>
<dbReference type="InterPro" id="IPR050703">
    <property type="entry name" value="Flavin_MAO"/>
</dbReference>
<keyword evidence="6" id="KW-0274">FAD</keyword>
<feature type="binding site" evidence="5">
    <location>
        <position position="591"/>
    </location>
    <ligand>
        <name>FAD</name>
        <dbReference type="ChEBI" id="CHEBI:57692"/>
    </ligand>
</feature>
<evidence type="ECO:0000256" key="5">
    <source>
        <dbReference type="PIRSR" id="PIRSR601613-1"/>
    </source>
</evidence>
<dbReference type="InterPro" id="IPR035959">
    <property type="entry name" value="RutC-like_sf"/>
</dbReference>
<dbReference type="EMBL" id="RIBY02001834">
    <property type="protein sequence ID" value="KAH9828076.1"/>
    <property type="molecule type" value="Genomic_DNA"/>
</dbReference>
<feature type="binding site" evidence="5">
    <location>
        <position position="399"/>
    </location>
    <ligand>
        <name>FAD</name>
        <dbReference type="ChEBI" id="CHEBI:57692"/>
    </ligand>
</feature>
<gene>
    <name evidence="8" type="ORF">Tdes44962_MAKER02626</name>
</gene>
<proteinExistence type="inferred from homology"/>
<reference evidence="8 9" key="1">
    <citation type="journal article" date="2018" name="IMA Fungus">
        <title>IMA Genome-F 10: Nine draft genome sequences of Claviceps purpurea s.lat., including C. arundinis, C. humidiphila, and C. cf. spartinae, pseudomolecules for the pitch canker pathogen Fusarium circinatum, draft genome of Davidsoniella eucalypti, Grosmannia galeiformis, Quambalaria eucalypti, and Teratosphaeria destructans.</title>
        <authorList>
            <person name="Wingfield B.D."/>
            <person name="Liu M."/>
            <person name="Nguyen H.D."/>
            <person name="Lane F.A."/>
            <person name="Morgan S.W."/>
            <person name="De Vos L."/>
            <person name="Wilken P.M."/>
            <person name="Duong T.A."/>
            <person name="Aylward J."/>
            <person name="Coetzee M.P."/>
            <person name="Dadej K."/>
            <person name="De Beer Z.W."/>
            <person name="Findlay W."/>
            <person name="Havenga M."/>
            <person name="Kolarik M."/>
            <person name="Menzies J.G."/>
            <person name="Naidoo K."/>
            <person name="Pochopski O."/>
            <person name="Shoukouhi P."/>
            <person name="Santana Q.C."/>
            <person name="Seifert K.A."/>
            <person name="Soal N."/>
            <person name="Steenkamp E.T."/>
            <person name="Tatham C.T."/>
            <person name="van der Nest M.A."/>
            <person name="Wingfield M.J."/>
        </authorList>
    </citation>
    <scope>NUCLEOTIDE SEQUENCE [LARGE SCALE GENOMIC DNA]</scope>
    <source>
        <strain evidence="8">CMW44962</strain>
    </source>
</reference>
<dbReference type="SUPFAM" id="SSF55298">
    <property type="entry name" value="YjgF-like"/>
    <property type="match status" value="1"/>
</dbReference>
<evidence type="ECO:0000313" key="8">
    <source>
        <dbReference type="EMBL" id="KAH9828076.1"/>
    </source>
</evidence>
<dbReference type="InterPro" id="IPR001613">
    <property type="entry name" value="Flavin_amine_oxidase"/>
</dbReference>
<reference evidence="8 9" key="2">
    <citation type="journal article" date="2021" name="Curr. Genet.">
        <title>Genetic response to nitrogen starvation in the aggressive Eucalyptus foliar pathogen Teratosphaeria destructans.</title>
        <authorList>
            <person name="Havenga M."/>
            <person name="Wingfield B.D."/>
            <person name="Wingfield M.J."/>
            <person name="Dreyer L.L."/>
            <person name="Roets F."/>
            <person name="Aylward J."/>
        </authorList>
    </citation>
    <scope>NUCLEOTIDE SEQUENCE [LARGE SCALE GENOMIC DNA]</scope>
    <source>
        <strain evidence="8">CMW44962</strain>
    </source>
</reference>
<dbReference type="OrthoDB" id="5046242at2759"/>
<dbReference type="EC" id="1.4.3.-" evidence="6"/>
<dbReference type="AlphaFoldDB" id="A0A9W7SSR2"/>
<dbReference type="SUPFAM" id="SSF54373">
    <property type="entry name" value="FAD-linked reductases, C-terminal domain"/>
    <property type="match status" value="1"/>
</dbReference>
<dbReference type="Gene3D" id="3.50.50.60">
    <property type="entry name" value="FAD/NAD(P)-binding domain"/>
    <property type="match status" value="1"/>
</dbReference>
<dbReference type="InterPro" id="IPR002937">
    <property type="entry name" value="Amino_oxidase"/>
</dbReference>
<dbReference type="PRINTS" id="PR00757">
    <property type="entry name" value="AMINEOXDASEF"/>
</dbReference>
<evidence type="ECO:0000259" key="7">
    <source>
        <dbReference type="Pfam" id="PF01593"/>
    </source>
</evidence>
<protein>
    <recommendedName>
        <fullName evidence="6">Amine oxidase</fullName>
        <ecNumber evidence="6">1.4.3.-</ecNumber>
    </recommendedName>
</protein>
<comment type="similarity">
    <text evidence="2 6">Belongs to the flavin monoamine oxidase family.</text>
</comment>
<dbReference type="Pfam" id="PF01593">
    <property type="entry name" value="Amino_oxidase"/>
    <property type="match status" value="1"/>
</dbReference>
<dbReference type="Proteomes" id="UP001138500">
    <property type="component" value="Unassembled WGS sequence"/>
</dbReference>
<dbReference type="Pfam" id="PF01042">
    <property type="entry name" value="Ribonuc_L-PSP"/>
    <property type="match status" value="1"/>
</dbReference>
<name>A0A9W7SSR2_9PEZI</name>
<comment type="cofactor">
    <cofactor evidence="1 6">
        <name>FAD</name>
        <dbReference type="ChEBI" id="CHEBI:57692"/>
    </cofactor>
</comment>